<keyword evidence="8" id="KW-0547">Nucleotide-binding</keyword>
<evidence type="ECO:0000256" key="6">
    <source>
        <dbReference type="ARBA" id="ARBA00022490"/>
    </source>
</evidence>
<dbReference type="NCBIfam" id="NF001490">
    <property type="entry name" value="PRK00346.1-4"/>
    <property type="match status" value="1"/>
</dbReference>
<evidence type="ECO:0000256" key="7">
    <source>
        <dbReference type="ARBA" id="ARBA00022723"/>
    </source>
</evidence>
<organism evidence="11">
    <name type="scientific">hydrothermal vent metagenome</name>
    <dbReference type="NCBI Taxonomy" id="652676"/>
    <lineage>
        <taxon>unclassified sequences</taxon>
        <taxon>metagenomes</taxon>
        <taxon>ecological metagenomes</taxon>
    </lineage>
</organism>
<evidence type="ECO:0000256" key="8">
    <source>
        <dbReference type="ARBA" id="ARBA00022741"/>
    </source>
</evidence>
<dbReference type="NCBIfam" id="TIGR00087">
    <property type="entry name" value="surE"/>
    <property type="match status" value="1"/>
</dbReference>
<keyword evidence="6" id="KW-0963">Cytoplasm</keyword>
<comment type="similarity">
    <text evidence="4">Belongs to the SurE nucleotidase family.</text>
</comment>
<evidence type="ECO:0000259" key="10">
    <source>
        <dbReference type="Pfam" id="PF01975"/>
    </source>
</evidence>
<evidence type="ECO:0000313" key="11">
    <source>
        <dbReference type="EMBL" id="VAW71730.1"/>
    </source>
</evidence>
<dbReference type="FunFam" id="3.40.1210.10:FF:000001">
    <property type="entry name" value="5'/3'-nucleotidase SurE"/>
    <property type="match status" value="1"/>
</dbReference>
<dbReference type="GO" id="GO:0000166">
    <property type="term" value="F:nucleotide binding"/>
    <property type="evidence" value="ECO:0007669"/>
    <property type="project" value="UniProtKB-KW"/>
</dbReference>
<name>A0A3B0Y4G7_9ZZZZ</name>
<dbReference type="EMBL" id="UOFJ01000619">
    <property type="protein sequence ID" value="VAW71730.1"/>
    <property type="molecule type" value="Genomic_DNA"/>
</dbReference>
<protein>
    <recommendedName>
        <fullName evidence="5">5'-nucleotidase</fullName>
        <ecNumber evidence="5">3.1.3.5</ecNumber>
    </recommendedName>
</protein>
<dbReference type="EC" id="3.1.3.5" evidence="5"/>
<feature type="domain" description="Survival protein SurE-like phosphatase/nucleotidase" evidence="10">
    <location>
        <begin position="3"/>
        <end position="187"/>
    </location>
</feature>
<dbReference type="SUPFAM" id="SSF64167">
    <property type="entry name" value="SurE-like"/>
    <property type="match status" value="1"/>
</dbReference>
<dbReference type="HAMAP" id="MF_00060">
    <property type="entry name" value="SurE"/>
    <property type="match status" value="1"/>
</dbReference>
<evidence type="ECO:0000256" key="2">
    <source>
        <dbReference type="ARBA" id="ARBA00001946"/>
    </source>
</evidence>
<comment type="catalytic activity">
    <reaction evidence="1">
        <text>a ribonucleoside 5'-phosphate + H2O = a ribonucleoside + phosphate</text>
        <dbReference type="Rhea" id="RHEA:12484"/>
        <dbReference type="ChEBI" id="CHEBI:15377"/>
        <dbReference type="ChEBI" id="CHEBI:18254"/>
        <dbReference type="ChEBI" id="CHEBI:43474"/>
        <dbReference type="ChEBI" id="CHEBI:58043"/>
        <dbReference type="EC" id="3.1.3.5"/>
    </reaction>
</comment>
<evidence type="ECO:0000256" key="4">
    <source>
        <dbReference type="ARBA" id="ARBA00011062"/>
    </source>
</evidence>
<keyword evidence="9 11" id="KW-0378">Hydrolase</keyword>
<dbReference type="InterPro" id="IPR002828">
    <property type="entry name" value="SurE-like_Pase/nucleotidase"/>
</dbReference>
<evidence type="ECO:0000256" key="5">
    <source>
        <dbReference type="ARBA" id="ARBA00012643"/>
    </source>
</evidence>
<sequence>MRILLSNDDGHQAPGLKMMATCLEKLGQLTVVVPDRNRSAASNSLTLSRPLNVQLTDHGFYKVDGTPTDCVHLAISGIMETEPDIVIAGPNDGPNMGDDALYSGTVAAATEGRFLGLPAIAVSMVKPAGRADPEHFETACWAIEKILLRLGHTPLTEDTILNVNVPDIPVHQIKGFQSTRLGNRHKSEGVIKQINPRGEAVYWVGPPGAEQDAGEGTDFYAVKNEFVSVTPLQIDLTRYDSLQNLNQWLAAL</sequence>
<dbReference type="NCBIfam" id="NF001489">
    <property type="entry name" value="PRK00346.1-3"/>
    <property type="match status" value="1"/>
</dbReference>
<comment type="cofactor">
    <cofactor evidence="2">
        <name>Mg(2+)</name>
        <dbReference type="ChEBI" id="CHEBI:18420"/>
    </cofactor>
</comment>
<evidence type="ECO:0000256" key="9">
    <source>
        <dbReference type="ARBA" id="ARBA00022801"/>
    </source>
</evidence>
<dbReference type="GO" id="GO:0004309">
    <property type="term" value="F:exopolyphosphatase activity"/>
    <property type="evidence" value="ECO:0007669"/>
    <property type="project" value="TreeGrafter"/>
</dbReference>
<evidence type="ECO:0000256" key="3">
    <source>
        <dbReference type="ARBA" id="ARBA00004496"/>
    </source>
</evidence>
<dbReference type="GO" id="GO:0005737">
    <property type="term" value="C:cytoplasm"/>
    <property type="evidence" value="ECO:0007669"/>
    <property type="project" value="UniProtKB-SubCell"/>
</dbReference>
<comment type="subcellular location">
    <subcellularLocation>
        <location evidence="3">Cytoplasm</location>
    </subcellularLocation>
</comment>
<dbReference type="InterPro" id="IPR030048">
    <property type="entry name" value="SurE"/>
</dbReference>
<dbReference type="Gene3D" id="3.40.1210.10">
    <property type="entry name" value="Survival protein SurE-like phosphatase/nucleotidase"/>
    <property type="match status" value="1"/>
</dbReference>
<dbReference type="PANTHER" id="PTHR30457:SF12">
    <property type="entry name" value="5'_3'-NUCLEOTIDASE SURE"/>
    <property type="match status" value="1"/>
</dbReference>
<evidence type="ECO:0000256" key="1">
    <source>
        <dbReference type="ARBA" id="ARBA00000815"/>
    </source>
</evidence>
<gene>
    <name evidence="11" type="ORF">MNBD_GAMMA10-2388</name>
</gene>
<dbReference type="AlphaFoldDB" id="A0A3B0Y4G7"/>
<dbReference type="PANTHER" id="PTHR30457">
    <property type="entry name" value="5'-NUCLEOTIDASE SURE"/>
    <property type="match status" value="1"/>
</dbReference>
<reference evidence="11" key="1">
    <citation type="submission" date="2018-06" db="EMBL/GenBank/DDBJ databases">
        <authorList>
            <person name="Zhirakovskaya E."/>
        </authorList>
    </citation>
    <scope>NUCLEOTIDE SEQUENCE</scope>
</reference>
<dbReference type="Pfam" id="PF01975">
    <property type="entry name" value="SurE"/>
    <property type="match status" value="1"/>
</dbReference>
<dbReference type="InterPro" id="IPR036523">
    <property type="entry name" value="SurE-like_sf"/>
</dbReference>
<dbReference type="GO" id="GO:0008253">
    <property type="term" value="F:5'-nucleotidase activity"/>
    <property type="evidence" value="ECO:0007669"/>
    <property type="project" value="UniProtKB-EC"/>
</dbReference>
<dbReference type="GO" id="GO:0046872">
    <property type="term" value="F:metal ion binding"/>
    <property type="evidence" value="ECO:0007669"/>
    <property type="project" value="UniProtKB-KW"/>
</dbReference>
<proteinExistence type="inferred from homology"/>
<dbReference type="GO" id="GO:0008254">
    <property type="term" value="F:3'-nucleotidase activity"/>
    <property type="evidence" value="ECO:0007669"/>
    <property type="project" value="TreeGrafter"/>
</dbReference>
<keyword evidence="7" id="KW-0479">Metal-binding</keyword>
<accession>A0A3B0Y4G7</accession>